<dbReference type="STRING" id="623744.A0A553NLC3"/>
<evidence type="ECO:0000259" key="8">
    <source>
        <dbReference type="PROSITE" id="PS50217"/>
    </source>
</evidence>
<keyword evidence="6" id="KW-0539">Nucleus</keyword>
<keyword evidence="3" id="KW-0238">DNA-binding</keyword>
<evidence type="ECO:0000256" key="4">
    <source>
        <dbReference type="ARBA" id="ARBA00023159"/>
    </source>
</evidence>
<name>A0A553NLC3_9TELE</name>
<dbReference type="InterPro" id="IPR008917">
    <property type="entry name" value="TF_DNA-bd_sf"/>
</dbReference>
<dbReference type="SUPFAM" id="SSF57959">
    <property type="entry name" value="Leucine zipper domain"/>
    <property type="match status" value="1"/>
</dbReference>
<dbReference type="SMART" id="SM00338">
    <property type="entry name" value="BRLZ"/>
    <property type="match status" value="1"/>
</dbReference>
<dbReference type="GO" id="GO:0000978">
    <property type="term" value="F:RNA polymerase II cis-regulatory region sequence-specific DNA binding"/>
    <property type="evidence" value="ECO:0007669"/>
    <property type="project" value="InterPro"/>
</dbReference>
<feature type="domain" description="BZIP" evidence="8">
    <location>
        <begin position="39"/>
        <end position="97"/>
    </location>
</feature>
<dbReference type="PANTHER" id="PTHR24411:SF55">
    <property type="entry name" value="SEGMENTATION PROTEIN CAP'N'COLLAR"/>
    <property type="match status" value="1"/>
</dbReference>
<evidence type="ECO:0000256" key="5">
    <source>
        <dbReference type="ARBA" id="ARBA00023163"/>
    </source>
</evidence>
<comment type="similarity">
    <text evidence="1">Belongs to the bZIP family. CNC subfamily.</text>
</comment>
<comment type="caution">
    <text evidence="9">The sequence shown here is derived from an EMBL/GenBank/DDBJ whole genome shotgun (WGS) entry which is preliminary data.</text>
</comment>
<dbReference type="PANTHER" id="PTHR24411">
    <property type="entry name" value="NUCLEAR FACTOR ERYTHROID 2-RELATED FACTOR"/>
    <property type="match status" value="1"/>
</dbReference>
<evidence type="ECO:0000256" key="1">
    <source>
        <dbReference type="ARBA" id="ARBA00008157"/>
    </source>
</evidence>
<dbReference type="AlphaFoldDB" id="A0A553NLC3"/>
<keyword evidence="5" id="KW-0804">Transcription</keyword>
<evidence type="ECO:0000256" key="6">
    <source>
        <dbReference type="ARBA" id="ARBA00023242"/>
    </source>
</evidence>
<proteinExistence type="inferred from homology"/>
<keyword evidence="10" id="KW-1185">Reference proteome</keyword>
<keyword evidence="4" id="KW-0010">Activator</keyword>
<keyword evidence="7" id="KW-0175">Coiled coil</keyword>
<evidence type="ECO:0000256" key="3">
    <source>
        <dbReference type="ARBA" id="ARBA00023125"/>
    </source>
</evidence>
<dbReference type="InterPro" id="IPR004827">
    <property type="entry name" value="bZIP"/>
</dbReference>
<keyword evidence="2" id="KW-0805">Transcription regulation</keyword>
<dbReference type="SUPFAM" id="SSF47454">
    <property type="entry name" value="A DNA-binding domain in eukaryotic transcription factors"/>
    <property type="match status" value="1"/>
</dbReference>
<dbReference type="PRINTS" id="PR00043">
    <property type="entry name" value="LEUZIPPRJUN"/>
</dbReference>
<organism evidence="9 10">
    <name type="scientific">Danionella cerebrum</name>
    <dbReference type="NCBI Taxonomy" id="2873325"/>
    <lineage>
        <taxon>Eukaryota</taxon>
        <taxon>Metazoa</taxon>
        <taxon>Chordata</taxon>
        <taxon>Craniata</taxon>
        <taxon>Vertebrata</taxon>
        <taxon>Euteleostomi</taxon>
        <taxon>Actinopterygii</taxon>
        <taxon>Neopterygii</taxon>
        <taxon>Teleostei</taxon>
        <taxon>Ostariophysi</taxon>
        <taxon>Cypriniformes</taxon>
        <taxon>Danionidae</taxon>
        <taxon>Danioninae</taxon>
        <taxon>Danionella</taxon>
    </lineage>
</organism>
<evidence type="ECO:0000313" key="9">
    <source>
        <dbReference type="EMBL" id="TRY66190.1"/>
    </source>
</evidence>
<sequence length="157" mass="17730">VDLPFPVEQISSMTHRAFLQMLKREHLTPEQLAFVQDIRRRGKNRVAAQRCRKRKLDCIYRLEGDIKKLKLEKEKLLQEHNQLKFGMEEVSQKFSGLCQSLSLDTSSIILTPPSLAGPDGDMPTDISLDGFLVATCPEGDAIALRSQDQNTVTHPSQ</sequence>
<dbReference type="InterPro" id="IPR004826">
    <property type="entry name" value="bZIP_Maf"/>
</dbReference>
<dbReference type="Pfam" id="PF03131">
    <property type="entry name" value="bZIP_Maf"/>
    <property type="match status" value="1"/>
</dbReference>
<dbReference type="OrthoDB" id="6365358at2759"/>
<feature type="coiled-coil region" evidence="7">
    <location>
        <begin position="59"/>
        <end position="86"/>
    </location>
</feature>
<dbReference type="InterPro" id="IPR047167">
    <property type="entry name" value="NFE2-like"/>
</dbReference>
<evidence type="ECO:0000256" key="2">
    <source>
        <dbReference type="ARBA" id="ARBA00023015"/>
    </source>
</evidence>
<evidence type="ECO:0000313" key="10">
    <source>
        <dbReference type="Proteomes" id="UP000316079"/>
    </source>
</evidence>
<dbReference type="Gene3D" id="1.10.880.10">
    <property type="entry name" value="Transcription factor, Skn-1-like, DNA-binding domain"/>
    <property type="match status" value="1"/>
</dbReference>
<dbReference type="PROSITE" id="PS00036">
    <property type="entry name" value="BZIP_BASIC"/>
    <property type="match status" value="1"/>
</dbReference>
<dbReference type="GO" id="GO:0000981">
    <property type="term" value="F:DNA-binding transcription factor activity, RNA polymerase II-specific"/>
    <property type="evidence" value="ECO:0007669"/>
    <property type="project" value="TreeGrafter"/>
</dbReference>
<protein>
    <recommendedName>
        <fullName evidence="8">BZIP domain-containing protein</fullName>
    </recommendedName>
</protein>
<dbReference type="InterPro" id="IPR002112">
    <property type="entry name" value="Leuzip_Jun"/>
</dbReference>
<reference evidence="9 10" key="1">
    <citation type="journal article" date="2019" name="Sci. Data">
        <title>Hybrid genome assembly and annotation of Danionella translucida.</title>
        <authorList>
            <person name="Kadobianskyi M."/>
            <person name="Schulze L."/>
            <person name="Schuelke M."/>
            <person name="Judkewitz B."/>
        </authorList>
    </citation>
    <scope>NUCLEOTIDE SEQUENCE [LARGE SCALE GENOMIC DNA]</scope>
    <source>
        <strain evidence="9 10">Bolton</strain>
    </source>
</reference>
<dbReference type="GO" id="GO:0005634">
    <property type="term" value="C:nucleus"/>
    <property type="evidence" value="ECO:0007669"/>
    <property type="project" value="TreeGrafter"/>
</dbReference>
<dbReference type="Proteomes" id="UP000316079">
    <property type="component" value="Unassembled WGS sequence"/>
</dbReference>
<accession>A0A553NLC3</accession>
<dbReference type="EMBL" id="SRMA01026860">
    <property type="protein sequence ID" value="TRY66190.1"/>
    <property type="molecule type" value="Genomic_DNA"/>
</dbReference>
<feature type="non-terminal residue" evidence="9">
    <location>
        <position position="1"/>
    </location>
</feature>
<dbReference type="PROSITE" id="PS50217">
    <property type="entry name" value="BZIP"/>
    <property type="match status" value="1"/>
</dbReference>
<gene>
    <name evidence="9" type="ORF">DNTS_028300</name>
</gene>
<evidence type="ECO:0000256" key="7">
    <source>
        <dbReference type="SAM" id="Coils"/>
    </source>
</evidence>
<dbReference type="InterPro" id="IPR046347">
    <property type="entry name" value="bZIP_sf"/>
</dbReference>